<accession>A0A6H5G5L5</accession>
<protein>
    <submittedName>
        <fullName evidence="2">Uncharacterized protein</fullName>
    </submittedName>
</protein>
<proteinExistence type="predicted"/>
<evidence type="ECO:0000313" key="2">
    <source>
        <dbReference type="EMBL" id="CAA9997498.1"/>
    </source>
</evidence>
<dbReference type="Proteomes" id="UP000479000">
    <property type="component" value="Unassembled WGS sequence"/>
</dbReference>
<feature type="region of interest" description="Disordered" evidence="1">
    <location>
        <begin position="1"/>
        <end position="20"/>
    </location>
</feature>
<dbReference type="EMBL" id="CADCXU010005864">
    <property type="protein sequence ID" value="CAA9997498.1"/>
    <property type="molecule type" value="Genomic_DNA"/>
</dbReference>
<feature type="compositionally biased region" description="Basic and acidic residues" evidence="1">
    <location>
        <begin position="1"/>
        <end position="16"/>
    </location>
</feature>
<evidence type="ECO:0000256" key="1">
    <source>
        <dbReference type="SAM" id="MobiDB-lite"/>
    </source>
</evidence>
<reference evidence="2 3" key="1">
    <citation type="submission" date="2020-02" db="EMBL/GenBank/DDBJ databases">
        <authorList>
            <person name="Ferguson B K."/>
        </authorList>
    </citation>
    <scope>NUCLEOTIDE SEQUENCE [LARGE SCALE GENOMIC DNA]</scope>
</reference>
<organism evidence="2 3">
    <name type="scientific">Nesidiocoris tenuis</name>
    <dbReference type="NCBI Taxonomy" id="355587"/>
    <lineage>
        <taxon>Eukaryota</taxon>
        <taxon>Metazoa</taxon>
        <taxon>Ecdysozoa</taxon>
        <taxon>Arthropoda</taxon>
        <taxon>Hexapoda</taxon>
        <taxon>Insecta</taxon>
        <taxon>Pterygota</taxon>
        <taxon>Neoptera</taxon>
        <taxon>Paraneoptera</taxon>
        <taxon>Hemiptera</taxon>
        <taxon>Heteroptera</taxon>
        <taxon>Panheteroptera</taxon>
        <taxon>Cimicomorpha</taxon>
        <taxon>Miridae</taxon>
        <taxon>Dicyphina</taxon>
        <taxon>Nesidiocoris</taxon>
    </lineage>
</organism>
<gene>
    <name evidence="2" type="ORF">NTEN_LOCUS3792</name>
</gene>
<name>A0A6H5G5L5_9HEMI</name>
<dbReference type="AlphaFoldDB" id="A0A6H5G5L5"/>
<sequence length="57" mass="6503">MRDAHRRRQDEEKYQEGKNNTKFSVPKLITKSSVAATGRATAAVDLLARRNYHVTLC</sequence>
<keyword evidence="3" id="KW-1185">Reference proteome</keyword>
<evidence type="ECO:0000313" key="3">
    <source>
        <dbReference type="Proteomes" id="UP000479000"/>
    </source>
</evidence>
<feature type="non-terminal residue" evidence="2">
    <location>
        <position position="57"/>
    </location>
</feature>